<feature type="compositionally biased region" description="Polar residues" evidence="1">
    <location>
        <begin position="299"/>
        <end position="309"/>
    </location>
</feature>
<proteinExistence type="predicted"/>
<dbReference type="GO" id="GO:0006281">
    <property type="term" value="P:DNA repair"/>
    <property type="evidence" value="ECO:0007669"/>
    <property type="project" value="TreeGrafter"/>
</dbReference>
<dbReference type="GO" id="GO:0071479">
    <property type="term" value="P:cellular response to ionizing radiation"/>
    <property type="evidence" value="ECO:0007669"/>
    <property type="project" value="TreeGrafter"/>
</dbReference>
<feature type="compositionally biased region" description="Low complexity" evidence="1">
    <location>
        <begin position="282"/>
        <end position="294"/>
    </location>
</feature>
<dbReference type="Gene3D" id="3.70.10.10">
    <property type="match status" value="1"/>
</dbReference>
<keyword evidence="2" id="KW-1185">Reference proteome</keyword>
<dbReference type="RefSeq" id="XP_008475004.1">
    <property type="nucleotide sequence ID" value="XM_008476782.1"/>
</dbReference>
<name>A0A1S3D7C0_DIACI</name>
<dbReference type="Pfam" id="PF04139">
    <property type="entry name" value="Rad9"/>
    <property type="match status" value="1"/>
</dbReference>
<evidence type="ECO:0000313" key="3">
    <source>
        <dbReference type="RefSeq" id="XP_008475004.1"/>
    </source>
</evidence>
<dbReference type="GeneID" id="103512029"/>
<dbReference type="OMA" id="CVPINAN"/>
<dbReference type="PANTHER" id="PTHR15237">
    <property type="entry name" value="DNA REPAIR PROTEIN RAD9"/>
    <property type="match status" value="1"/>
</dbReference>
<dbReference type="InterPro" id="IPR007268">
    <property type="entry name" value="Rad9/Ddc1"/>
</dbReference>
<accession>A0A1S3D7C0</accession>
<dbReference type="PANTHER" id="PTHR15237:SF0">
    <property type="entry name" value="CELL CYCLE CHECKPOINT CONTROL PROTEIN"/>
    <property type="match status" value="1"/>
</dbReference>
<dbReference type="GO" id="GO:0030896">
    <property type="term" value="C:checkpoint clamp complex"/>
    <property type="evidence" value="ECO:0007669"/>
    <property type="project" value="InterPro"/>
</dbReference>
<dbReference type="KEGG" id="dci:103512029"/>
<organism evidence="2 3">
    <name type="scientific">Diaphorina citri</name>
    <name type="common">Asian citrus psyllid</name>
    <dbReference type="NCBI Taxonomy" id="121845"/>
    <lineage>
        <taxon>Eukaryota</taxon>
        <taxon>Metazoa</taxon>
        <taxon>Ecdysozoa</taxon>
        <taxon>Arthropoda</taxon>
        <taxon>Hexapoda</taxon>
        <taxon>Insecta</taxon>
        <taxon>Pterygota</taxon>
        <taxon>Neoptera</taxon>
        <taxon>Paraneoptera</taxon>
        <taxon>Hemiptera</taxon>
        <taxon>Sternorrhyncha</taxon>
        <taxon>Psylloidea</taxon>
        <taxon>Psyllidae</taxon>
        <taxon>Diaphorininae</taxon>
        <taxon>Diaphorina</taxon>
    </lineage>
</organism>
<dbReference type="PaxDb" id="121845-A0A1S3D7C0"/>
<gene>
    <name evidence="3" type="primary">LOC103512029</name>
</gene>
<dbReference type="GO" id="GO:0031573">
    <property type="term" value="P:mitotic intra-S DNA damage checkpoint signaling"/>
    <property type="evidence" value="ECO:0007669"/>
    <property type="project" value="TreeGrafter"/>
</dbReference>
<evidence type="ECO:0000313" key="2">
    <source>
        <dbReference type="Proteomes" id="UP000079169"/>
    </source>
</evidence>
<dbReference type="Proteomes" id="UP000079169">
    <property type="component" value="Unplaced"/>
</dbReference>
<dbReference type="GO" id="GO:0000076">
    <property type="term" value="P:DNA replication checkpoint signaling"/>
    <property type="evidence" value="ECO:0007669"/>
    <property type="project" value="TreeGrafter"/>
</dbReference>
<dbReference type="AlphaFoldDB" id="A0A1S3D7C0"/>
<dbReference type="STRING" id="121845.A0A1S3D7C0"/>
<sequence length="324" mass="35892">MTRGKIHTSFFYSYKYDNTENPDDLRLKISFKAFLTVFKTCHSVDKTVSSCTIQIEKDIPAMIIKMQFTAGYSKTHSLFISDCVPINANYSSSGRNEIVLTARTLSNALKNFHTHQAEITLAVDSRKTIINNFDDKTLESSGQNIRSQLSLDPAEFTTYKIGLDTAINFTVREIKAMLAFAEHVSGVLKISFDEPTKPIVFNIIEAGMYEANYILATDSSETMSTLGSTGSEASSVTAIRGRPVRRVLSSEESSGAEPKRVCTTDARVNANNNEGNHDRDLNNALNSNDPNNDAPFDDGQSSSQGHLNGVQNMIPIYQNYLRPE</sequence>
<protein>
    <submittedName>
        <fullName evidence="3">Cell cycle checkpoint control protein RAD9B</fullName>
    </submittedName>
</protein>
<evidence type="ECO:0000256" key="1">
    <source>
        <dbReference type="SAM" id="MobiDB-lite"/>
    </source>
</evidence>
<reference evidence="3" key="1">
    <citation type="submission" date="2025-08" db="UniProtKB">
        <authorList>
            <consortium name="RefSeq"/>
        </authorList>
    </citation>
    <scope>IDENTIFICATION</scope>
</reference>
<feature type="region of interest" description="Disordered" evidence="1">
    <location>
        <begin position="269"/>
        <end position="309"/>
    </location>
</feature>